<evidence type="ECO:0000256" key="6">
    <source>
        <dbReference type="ARBA" id="ARBA00023125"/>
    </source>
</evidence>
<dbReference type="AlphaFoldDB" id="Q3B2F3"/>
<dbReference type="InterPro" id="IPR044068">
    <property type="entry name" value="CB"/>
</dbReference>
<dbReference type="PANTHER" id="PTHR30349">
    <property type="entry name" value="PHAGE INTEGRASE-RELATED"/>
    <property type="match status" value="1"/>
</dbReference>
<dbReference type="GO" id="GO:0009037">
    <property type="term" value="F:tyrosine-based site-specific recombinase activity"/>
    <property type="evidence" value="ECO:0007669"/>
    <property type="project" value="UniProtKB-UniRule"/>
</dbReference>
<proteinExistence type="inferred from homology"/>
<dbReference type="InterPro" id="IPR010998">
    <property type="entry name" value="Integrase_recombinase_N"/>
</dbReference>
<sequence length="341" mass="38494">MTPLSVLQSNLASLFVKDNPATLSERLIEEFLLSGRGQKNLSGTTIVAYRTDLRQFFGFLARHSGSGEFDLSLVTPSLVRMFMGDLLRRGLQQRSIARKLASLKSFFRFLHESRHLTESALSAVSMPRYSRPIPSFLTEPEASMLFEDVVPMAPHREGFAHGRELQRNFTLLRDAAILEMLYGCGLRISELTGLRQSDLEMVGGFVKLTGKGRKQRIVPLGAPAVSALKKYFEVRLNFFRISVDGALGESDFVFLTNKGKQIYPMLVQRMTRRYLAAVTEQKKKNPHTLRHTFATHLLNGGADLQSVSEMLGHSNLSTTEIYTHVTFERLREVYRKAHPKA</sequence>
<feature type="domain" description="Core-binding (CB)" evidence="11">
    <location>
        <begin position="22"/>
        <end position="111"/>
    </location>
</feature>
<protein>
    <recommendedName>
        <fullName evidence="9">Tyrosine recombinase XerC</fullName>
    </recommendedName>
</protein>
<comment type="subunit">
    <text evidence="9">Forms a cyclic heterotetrameric complex composed of two molecules of XerC and two molecules of XerD.</text>
</comment>
<feature type="active site" evidence="9">
    <location>
        <position position="313"/>
    </location>
</feature>
<dbReference type="GO" id="GO:0051301">
    <property type="term" value="P:cell division"/>
    <property type="evidence" value="ECO:0007669"/>
    <property type="project" value="UniProtKB-KW"/>
</dbReference>
<dbReference type="Gene3D" id="1.10.150.130">
    <property type="match status" value="1"/>
</dbReference>
<keyword evidence="7 9" id="KW-0233">DNA recombination</keyword>
<dbReference type="InterPro" id="IPR011010">
    <property type="entry name" value="DNA_brk_join_enz"/>
</dbReference>
<dbReference type="GO" id="GO:0007059">
    <property type="term" value="P:chromosome segregation"/>
    <property type="evidence" value="ECO:0007669"/>
    <property type="project" value="UniProtKB-UniRule"/>
</dbReference>
<evidence type="ECO:0000256" key="9">
    <source>
        <dbReference type="HAMAP-Rule" id="MF_01808"/>
    </source>
</evidence>
<dbReference type="InterPro" id="IPR002104">
    <property type="entry name" value="Integrase_catalytic"/>
</dbReference>
<feature type="active site" description="O-(3'-phospho-DNA)-tyrosine intermediate" evidence="9">
    <location>
        <position position="322"/>
    </location>
</feature>
<evidence type="ECO:0000256" key="3">
    <source>
        <dbReference type="ARBA" id="ARBA00022618"/>
    </source>
</evidence>
<dbReference type="Pfam" id="PF02899">
    <property type="entry name" value="Phage_int_SAM_1"/>
    <property type="match status" value="1"/>
</dbReference>
<dbReference type="CDD" id="cd00798">
    <property type="entry name" value="INT_XerDC_C"/>
    <property type="match status" value="1"/>
</dbReference>
<comment type="similarity">
    <text evidence="9">Belongs to the 'phage' integrase family. XerC subfamily.</text>
</comment>
<feature type="active site" evidence="9">
    <location>
        <position position="287"/>
    </location>
</feature>
<dbReference type="InterPro" id="IPR023009">
    <property type="entry name" value="Tyrosine_recombinase_XerC/XerD"/>
</dbReference>
<evidence type="ECO:0000313" key="13">
    <source>
        <dbReference type="Proteomes" id="UP000002709"/>
    </source>
</evidence>
<dbReference type="HOGENOM" id="CLU_027562_9_0_10"/>
<evidence type="ECO:0000256" key="2">
    <source>
        <dbReference type="ARBA" id="ARBA00022490"/>
    </source>
</evidence>
<dbReference type="PROSITE" id="PS51900">
    <property type="entry name" value="CB"/>
    <property type="match status" value="1"/>
</dbReference>
<dbReference type="PANTHER" id="PTHR30349:SF77">
    <property type="entry name" value="TYROSINE RECOMBINASE XERC"/>
    <property type="match status" value="1"/>
</dbReference>
<dbReference type="HAMAP" id="MF_01808">
    <property type="entry name" value="Recomb_XerC_XerD"/>
    <property type="match status" value="1"/>
</dbReference>
<keyword evidence="5 9" id="KW-0229">DNA integration</keyword>
<dbReference type="PROSITE" id="PS51898">
    <property type="entry name" value="TYR_RECOMBINASE"/>
    <property type="match status" value="1"/>
</dbReference>
<keyword evidence="13" id="KW-1185">Reference proteome</keyword>
<dbReference type="GO" id="GO:0006313">
    <property type="term" value="P:DNA transposition"/>
    <property type="evidence" value="ECO:0007669"/>
    <property type="project" value="UniProtKB-UniRule"/>
</dbReference>
<dbReference type="InterPro" id="IPR004107">
    <property type="entry name" value="Integrase_SAM-like_N"/>
</dbReference>
<evidence type="ECO:0000256" key="5">
    <source>
        <dbReference type="ARBA" id="ARBA00022908"/>
    </source>
</evidence>
<keyword evidence="8 9" id="KW-0131">Cell cycle</keyword>
<feature type="active site" evidence="9">
    <location>
        <position position="290"/>
    </location>
</feature>
<feature type="active site" evidence="9">
    <location>
        <position position="187"/>
    </location>
</feature>
<dbReference type="STRING" id="319225.Plut_1624"/>
<evidence type="ECO:0000259" key="10">
    <source>
        <dbReference type="PROSITE" id="PS51898"/>
    </source>
</evidence>
<keyword evidence="3 9" id="KW-0132">Cell division</keyword>
<evidence type="ECO:0000256" key="1">
    <source>
        <dbReference type="ARBA" id="ARBA00004496"/>
    </source>
</evidence>
<evidence type="ECO:0000256" key="4">
    <source>
        <dbReference type="ARBA" id="ARBA00022829"/>
    </source>
</evidence>
<dbReference type="InterPro" id="IPR050090">
    <property type="entry name" value="Tyrosine_recombinase_XerCD"/>
</dbReference>
<keyword evidence="2 9" id="KW-0963">Cytoplasm</keyword>
<evidence type="ECO:0000256" key="8">
    <source>
        <dbReference type="ARBA" id="ARBA00023306"/>
    </source>
</evidence>
<dbReference type="SUPFAM" id="SSF56349">
    <property type="entry name" value="DNA breaking-rejoining enzymes"/>
    <property type="match status" value="1"/>
</dbReference>
<dbReference type="Pfam" id="PF00589">
    <property type="entry name" value="Phage_integrase"/>
    <property type="match status" value="1"/>
</dbReference>
<evidence type="ECO:0000256" key="7">
    <source>
        <dbReference type="ARBA" id="ARBA00023172"/>
    </source>
</evidence>
<keyword evidence="4 9" id="KW-0159">Chromosome partition</keyword>
<dbReference type="Gene3D" id="1.10.443.10">
    <property type="entry name" value="Intergrase catalytic core"/>
    <property type="match status" value="1"/>
</dbReference>
<evidence type="ECO:0000313" key="12">
    <source>
        <dbReference type="EMBL" id="ABB24478.1"/>
    </source>
</evidence>
<evidence type="ECO:0000259" key="11">
    <source>
        <dbReference type="PROSITE" id="PS51900"/>
    </source>
</evidence>
<organism evidence="12 13">
    <name type="scientific">Chlorobium luteolum (strain DSM 273 / BCRC 81028 / 2530)</name>
    <name type="common">Pelodictyon luteolum</name>
    <dbReference type="NCBI Taxonomy" id="319225"/>
    <lineage>
        <taxon>Bacteria</taxon>
        <taxon>Pseudomonadati</taxon>
        <taxon>Chlorobiota</taxon>
        <taxon>Chlorobiia</taxon>
        <taxon>Chlorobiales</taxon>
        <taxon>Chlorobiaceae</taxon>
        <taxon>Chlorobium/Pelodictyon group</taxon>
        <taxon>Pelodictyon</taxon>
    </lineage>
</organism>
<dbReference type="EMBL" id="CP000096">
    <property type="protein sequence ID" value="ABB24478.1"/>
    <property type="molecule type" value="Genomic_DNA"/>
</dbReference>
<accession>Q3B2F3</accession>
<feature type="active site" evidence="9">
    <location>
        <position position="211"/>
    </location>
</feature>
<feature type="domain" description="Tyr recombinase" evidence="10">
    <location>
        <begin position="132"/>
        <end position="335"/>
    </location>
</feature>
<reference evidence="13" key="1">
    <citation type="submission" date="2005-08" db="EMBL/GenBank/DDBJ databases">
        <title>Complete sequence of Pelodictyon luteolum DSM 273.</title>
        <authorList>
            <consortium name="US DOE Joint Genome Institute"/>
            <person name="Copeland A."/>
            <person name="Lucas S."/>
            <person name="Lapidus A."/>
            <person name="Barry K."/>
            <person name="Detter J.C."/>
            <person name="Glavina T."/>
            <person name="Hammon N."/>
            <person name="Israni S."/>
            <person name="Pitluck S."/>
            <person name="Bryant D."/>
            <person name="Schmutz J."/>
            <person name="Larimer F."/>
            <person name="Land M."/>
            <person name="Kyrpides N."/>
            <person name="Ivanova N."/>
            <person name="Richardson P."/>
        </authorList>
    </citation>
    <scope>NUCLEOTIDE SEQUENCE [LARGE SCALE GENOMIC DNA]</scope>
    <source>
        <strain evidence="13">DSM 273 / BCRC 81028 / 2530</strain>
    </source>
</reference>
<comment type="subcellular location">
    <subcellularLocation>
        <location evidence="1 9">Cytoplasm</location>
    </subcellularLocation>
</comment>
<dbReference type="GO" id="GO:0003677">
    <property type="term" value="F:DNA binding"/>
    <property type="evidence" value="ECO:0007669"/>
    <property type="project" value="UniProtKB-UniRule"/>
</dbReference>
<dbReference type="GO" id="GO:0005737">
    <property type="term" value="C:cytoplasm"/>
    <property type="evidence" value="ECO:0007669"/>
    <property type="project" value="UniProtKB-SubCell"/>
</dbReference>
<keyword evidence="6 9" id="KW-0238">DNA-binding</keyword>
<dbReference type="KEGG" id="plt:Plut_1624"/>
<gene>
    <name evidence="9" type="primary">xerC</name>
    <name evidence="12" type="ordered locus">Plut_1624</name>
</gene>
<dbReference type="Proteomes" id="UP000002709">
    <property type="component" value="Chromosome"/>
</dbReference>
<comment type="function">
    <text evidence="9">Site-specific tyrosine recombinase, which acts by catalyzing the cutting and rejoining of the recombining DNA molecules. The XerC-XerD complex is essential to convert dimers of the bacterial chromosome into monomers to permit their segregation at cell division. It also contributes to the segregational stability of plasmids.</text>
</comment>
<dbReference type="InterPro" id="IPR013762">
    <property type="entry name" value="Integrase-like_cat_sf"/>
</dbReference>
<name>Q3B2F3_CHLL3</name>
<dbReference type="eggNOG" id="COG4974">
    <property type="taxonomic scope" value="Bacteria"/>
</dbReference>